<dbReference type="STRING" id="2656787.A0A370TW07"/>
<evidence type="ECO:0000259" key="1">
    <source>
        <dbReference type="Pfam" id="PF01636"/>
    </source>
</evidence>
<gene>
    <name evidence="2" type="ORF">BP5553_03998</name>
</gene>
<dbReference type="PANTHER" id="PTHR21310:SF15">
    <property type="entry name" value="AMINOGLYCOSIDE PHOSPHOTRANSFERASE DOMAIN-CONTAINING PROTEIN"/>
    <property type="match status" value="1"/>
</dbReference>
<dbReference type="SUPFAM" id="SSF56112">
    <property type="entry name" value="Protein kinase-like (PK-like)"/>
    <property type="match status" value="2"/>
</dbReference>
<reference evidence="2 3" key="1">
    <citation type="journal article" date="2018" name="IMA Fungus">
        <title>IMA Genome-F 9: Draft genome sequence of Annulohypoxylon stygium, Aspergillus mulundensis, Berkeleyomyces basicola (syn. Thielaviopsis basicola), Ceratocystis smalleyi, two Cercospora beticola strains, Coleophoma cylindrospora, Fusarium fracticaudum, Phialophora cf. hyalina, and Morchella septimelata.</title>
        <authorList>
            <person name="Wingfield B.D."/>
            <person name="Bills G.F."/>
            <person name="Dong Y."/>
            <person name="Huang W."/>
            <person name="Nel W.J."/>
            <person name="Swalarsk-Parry B.S."/>
            <person name="Vaghefi N."/>
            <person name="Wilken P.M."/>
            <person name="An Z."/>
            <person name="de Beer Z.W."/>
            <person name="De Vos L."/>
            <person name="Chen L."/>
            <person name="Duong T.A."/>
            <person name="Gao Y."/>
            <person name="Hammerbacher A."/>
            <person name="Kikkert J.R."/>
            <person name="Li Y."/>
            <person name="Li H."/>
            <person name="Li K."/>
            <person name="Li Q."/>
            <person name="Liu X."/>
            <person name="Ma X."/>
            <person name="Naidoo K."/>
            <person name="Pethybridge S.J."/>
            <person name="Sun J."/>
            <person name="Steenkamp E.T."/>
            <person name="van der Nest M.A."/>
            <person name="van Wyk S."/>
            <person name="Wingfield M.J."/>
            <person name="Xiong C."/>
            <person name="Yue Q."/>
            <person name="Zhang X."/>
        </authorList>
    </citation>
    <scope>NUCLEOTIDE SEQUENCE [LARGE SCALE GENOMIC DNA]</scope>
    <source>
        <strain evidence="2 3">BP 5553</strain>
    </source>
</reference>
<dbReference type="InterPro" id="IPR035896">
    <property type="entry name" value="AN1-like_Znf"/>
</dbReference>
<proteinExistence type="predicted"/>
<sequence>MPLHSQSSRFWTCSIADCSKPAVIDTGHCERCQSHFCVQHRESAQHTCKQEPLDDAAWDEAQTKELESLRGNVNDNQLLELASRLRGGIGCAFDSSDHLGRSRMGGMHIHLRIVFVDGTVWLARIPRVNSTSFADHLRNQILESECATLKWLEKVRITAPRLHHYGRQNDELNRVGVAYMLIDELPGKPLTQLQPSEQENRGVYAGLAEILSTLSSHPFEQIGSLAFDSHGSIHVGTVAGDRTGTLSPIGPFSGATQYYSKWAEEYLRLISDHQLFTNYPVNAYLIFRYLHNLAIEGKFNVIDSSLDLGPFYLKHMDDKGDHILVDDKFNITGIIDWSFARIVPAYEAFGPSLVTAEMSDIYDGNALRANGSHLTRFADSTGRVRRLTFGMNMTWAEALLLFKGIITESCGSTDDFEWETWRRDRLVEWADDGRLLDDEAWGKTITDEITGLLAKINVQALREVATSLNTGKGCTFTPGQYIGSGAIMGCANYHAWLTFNDGEKWIVRIPRVPFSDIPSKLIEYLVASEYATLKFLEITKIPAAKVFGYGLASDPNNLVGVSYLFMEAIPGTPYQALDANPEQREHVLSQVADILIEISKHPFQTSGSLLLDDGKLVMSDVASDRFVSLGQYGPYDTALDYFTSIAEQHLDIIADGQEYFEYPKEAYLFYRILRDQAAAKLAARQKSNTFYLKHVDDKGDHILIDENYNITGIIDWQFTRTVPACEAFGPSLITANLNNLCSKDWGLMDDDMFLARQLETKGSADLASYMGADELARRFMMFGLASGLYHNEVWGFLKGF</sequence>
<dbReference type="RefSeq" id="XP_031872314.1">
    <property type="nucleotide sequence ID" value="XM_032012621.1"/>
</dbReference>
<dbReference type="AlphaFoldDB" id="A0A370TW07"/>
<name>A0A370TW07_9HELO</name>
<evidence type="ECO:0000313" key="3">
    <source>
        <dbReference type="Proteomes" id="UP000254866"/>
    </source>
</evidence>
<feature type="domain" description="Aminoglycoside phosphotransferase" evidence="1">
    <location>
        <begin position="496"/>
        <end position="738"/>
    </location>
</feature>
<dbReference type="InterPro" id="IPR011009">
    <property type="entry name" value="Kinase-like_dom_sf"/>
</dbReference>
<dbReference type="GeneID" id="43596847"/>
<dbReference type="Proteomes" id="UP000254866">
    <property type="component" value="Unassembled WGS sequence"/>
</dbReference>
<protein>
    <recommendedName>
        <fullName evidence="1">Aminoglycoside phosphotransferase domain-containing protein</fullName>
    </recommendedName>
</protein>
<evidence type="ECO:0000313" key="2">
    <source>
        <dbReference type="EMBL" id="RDL39658.1"/>
    </source>
</evidence>
<dbReference type="Gene3D" id="4.10.1110.10">
    <property type="entry name" value="AN1-like Zinc finger"/>
    <property type="match status" value="1"/>
</dbReference>
<dbReference type="OrthoDB" id="5327538at2759"/>
<feature type="domain" description="Aminoglycoside phosphotransferase" evidence="1">
    <location>
        <begin position="143"/>
        <end position="353"/>
    </location>
</feature>
<keyword evidence="3" id="KW-1185">Reference proteome</keyword>
<dbReference type="InterPro" id="IPR051678">
    <property type="entry name" value="AGP_Transferase"/>
</dbReference>
<organism evidence="2 3">
    <name type="scientific">Venustampulla echinocandica</name>
    <dbReference type="NCBI Taxonomy" id="2656787"/>
    <lineage>
        <taxon>Eukaryota</taxon>
        <taxon>Fungi</taxon>
        <taxon>Dikarya</taxon>
        <taxon>Ascomycota</taxon>
        <taxon>Pezizomycotina</taxon>
        <taxon>Leotiomycetes</taxon>
        <taxon>Helotiales</taxon>
        <taxon>Pleuroascaceae</taxon>
        <taxon>Venustampulla</taxon>
    </lineage>
</organism>
<accession>A0A370TW07</accession>
<dbReference type="InterPro" id="IPR002575">
    <property type="entry name" value="Aminoglycoside_PTrfase"/>
</dbReference>
<dbReference type="PANTHER" id="PTHR21310">
    <property type="entry name" value="AMINOGLYCOSIDE PHOSPHOTRANSFERASE-RELATED-RELATED"/>
    <property type="match status" value="1"/>
</dbReference>
<dbReference type="EMBL" id="NPIC01000002">
    <property type="protein sequence ID" value="RDL39658.1"/>
    <property type="molecule type" value="Genomic_DNA"/>
</dbReference>
<dbReference type="Pfam" id="PF01636">
    <property type="entry name" value="APH"/>
    <property type="match status" value="2"/>
</dbReference>
<comment type="caution">
    <text evidence="2">The sequence shown here is derived from an EMBL/GenBank/DDBJ whole genome shotgun (WGS) entry which is preliminary data.</text>
</comment>
<dbReference type="SUPFAM" id="SSF118310">
    <property type="entry name" value="AN1-like Zinc finger"/>
    <property type="match status" value="1"/>
</dbReference>